<sequence>MTSYKKRLSTSNLDSEGMKTIPMPISKDYQTIICHTEQLRSGNKNSKSQIRILMTWITDEEEALLDKGRAISIERGGIRFDLDSDNVFSYGQVDLHDGSDDYNALNELIPFRDIVHLPAHYDYNTHTCKTKVNSYQTYETDNIGAMAQYAHGKLDKPNKVVIFKLIAKRW</sequence>
<name>A0AAU8MHH3_9CAUD</name>
<evidence type="ECO:0000313" key="1">
    <source>
        <dbReference type="EMBL" id="XCO00010.1"/>
    </source>
</evidence>
<organism evidence="1">
    <name type="scientific">Geladintestivirus 4</name>
    <dbReference type="NCBI Taxonomy" id="3233136"/>
    <lineage>
        <taxon>Viruses</taxon>
        <taxon>Duplodnaviria</taxon>
        <taxon>Heunggongvirae</taxon>
        <taxon>Uroviricota</taxon>
        <taxon>Caudoviricetes</taxon>
        <taxon>Crassvirales</taxon>
    </lineage>
</organism>
<protein>
    <submittedName>
        <fullName evidence="1">Uncharacterized protein</fullName>
    </submittedName>
</protein>
<accession>A0AAU8MHH3</accession>
<reference evidence="1" key="1">
    <citation type="submission" date="2024-06" db="EMBL/GenBank/DDBJ databases">
        <title>Intestivirid acquisition increases across infancy in a wild primate population.</title>
        <authorList>
            <person name="Schneider-Creas I.A."/>
            <person name="Moya I.L."/>
            <person name="Chiou K.L."/>
            <person name="Baniel A."/>
            <person name="Azanaw Haile A."/>
            <person name="Kebede F."/>
            <person name="Abebe B."/>
            <person name="Snyder-Mackler N."/>
            <person name="Varsani A."/>
        </authorList>
    </citation>
    <scope>NUCLEOTIDE SEQUENCE</scope>
    <source>
        <strain evidence="1">Int_RNL_2017_0055_MCB</strain>
    </source>
</reference>
<dbReference type="EMBL" id="PP965494">
    <property type="protein sequence ID" value="XCO00010.1"/>
    <property type="molecule type" value="Genomic_DNA"/>
</dbReference>
<proteinExistence type="predicted"/>